<evidence type="ECO:0000259" key="3">
    <source>
        <dbReference type="Pfam" id="PF18962"/>
    </source>
</evidence>
<gene>
    <name evidence="4" type="ORF">H0H26_01820</name>
</gene>
<reference evidence="4 5" key="1">
    <citation type="submission" date="2020-07" db="EMBL/GenBank/DDBJ databases">
        <title>Genomic characterization of Flavobacterium psychrophilum strains.</title>
        <authorList>
            <person name="Castillo D."/>
            <person name="Jorgensen J."/>
            <person name="Middelboe M."/>
        </authorList>
    </citation>
    <scope>NUCLEOTIDE SEQUENCE [LARGE SCALE GENOMIC DNA]</scope>
    <source>
        <strain evidence="4 5">FPS-R7</strain>
    </source>
</reference>
<evidence type="ECO:0000313" key="5">
    <source>
        <dbReference type="Proteomes" id="UP000596329"/>
    </source>
</evidence>
<dbReference type="EMBL" id="CP059075">
    <property type="protein sequence ID" value="QRE04368.1"/>
    <property type="molecule type" value="Genomic_DNA"/>
</dbReference>
<protein>
    <submittedName>
        <fullName evidence="4">T9SS type A sorting domain-containing protein</fullName>
    </submittedName>
</protein>
<dbReference type="AlphaFoldDB" id="A0A7U2R9V7"/>
<dbReference type="InterPro" id="IPR026444">
    <property type="entry name" value="Secre_tail"/>
</dbReference>
<dbReference type="RefSeq" id="WP_203096062.1">
    <property type="nucleotide sequence ID" value="NZ_CP059075.1"/>
</dbReference>
<dbReference type="NCBIfam" id="TIGR04183">
    <property type="entry name" value="Por_Secre_tail"/>
    <property type="match status" value="1"/>
</dbReference>
<feature type="domain" description="Secretion system C-terminal sorting" evidence="3">
    <location>
        <begin position="255"/>
        <end position="323"/>
    </location>
</feature>
<feature type="signal peptide" evidence="2">
    <location>
        <begin position="1"/>
        <end position="20"/>
    </location>
</feature>
<organism evidence="4 5">
    <name type="scientific">Flavobacterium psychrophilum</name>
    <dbReference type="NCBI Taxonomy" id="96345"/>
    <lineage>
        <taxon>Bacteria</taxon>
        <taxon>Pseudomonadati</taxon>
        <taxon>Bacteroidota</taxon>
        <taxon>Flavobacteriia</taxon>
        <taxon>Flavobacteriales</taxon>
        <taxon>Flavobacteriaceae</taxon>
        <taxon>Flavobacterium</taxon>
    </lineage>
</organism>
<sequence>MKKIYTLSLLLACTLSFGQASDAFLGTGSLNANGWISHSGTTPAQVSIVSGSLSYAGLTSQGNKTQITSGNTEDVSLSSAAPLTTVGYYSAIINVLNTTGINATGDYSLMFGSMSTTASPTFSVFTARLFVKTGSVANTVNVGILNSSGGTVTPTFSGDFPINTPLFIVVKYTPSTNTANLWINPLIGGTEGSPTLTNSTGTGTAPTQLERLAIRQGTSTGNIEIDEVRIGSTWAYVTSATLPINGFDAISGLKIYPNPAKNLLNITSDSFETKNVAIYNVLGAQVLAANVTNAPINVANLAKGVYVVKVTEEGKTATRKLVIE</sequence>
<evidence type="ECO:0000256" key="1">
    <source>
        <dbReference type="ARBA" id="ARBA00022729"/>
    </source>
</evidence>
<evidence type="ECO:0000313" key="4">
    <source>
        <dbReference type="EMBL" id="QRE04368.1"/>
    </source>
</evidence>
<proteinExistence type="predicted"/>
<name>A0A7U2R9V7_FLAPS</name>
<accession>A0A7U2R9V7</accession>
<dbReference type="Proteomes" id="UP000596329">
    <property type="component" value="Chromosome"/>
</dbReference>
<keyword evidence="1 2" id="KW-0732">Signal</keyword>
<evidence type="ECO:0000256" key="2">
    <source>
        <dbReference type="SAM" id="SignalP"/>
    </source>
</evidence>
<dbReference type="Pfam" id="PF18962">
    <property type="entry name" value="Por_Secre_tail"/>
    <property type="match status" value="1"/>
</dbReference>
<feature type="chain" id="PRO_5030823496" evidence="2">
    <location>
        <begin position="21"/>
        <end position="324"/>
    </location>
</feature>